<dbReference type="Proteomes" id="UP001209878">
    <property type="component" value="Unassembled WGS sequence"/>
</dbReference>
<evidence type="ECO:0000256" key="2">
    <source>
        <dbReference type="ARBA" id="ARBA00023157"/>
    </source>
</evidence>
<dbReference type="InterPro" id="IPR043973">
    <property type="entry name" value="TSP1_CCN"/>
</dbReference>
<gene>
    <name evidence="5" type="ORF">NP493_312g04013</name>
</gene>
<dbReference type="GO" id="GO:0031012">
    <property type="term" value="C:extracellular matrix"/>
    <property type="evidence" value="ECO:0007669"/>
    <property type="project" value="TreeGrafter"/>
</dbReference>
<organism evidence="5 6">
    <name type="scientific">Ridgeia piscesae</name>
    <name type="common">Tubeworm</name>
    <dbReference type="NCBI Taxonomy" id="27915"/>
    <lineage>
        <taxon>Eukaryota</taxon>
        <taxon>Metazoa</taxon>
        <taxon>Spiralia</taxon>
        <taxon>Lophotrochozoa</taxon>
        <taxon>Annelida</taxon>
        <taxon>Polychaeta</taxon>
        <taxon>Sedentaria</taxon>
        <taxon>Canalipalpata</taxon>
        <taxon>Sabellida</taxon>
        <taxon>Siboglinidae</taxon>
        <taxon>Ridgeia</taxon>
    </lineage>
</organism>
<comment type="caution">
    <text evidence="5">The sequence shown here is derived from an EMBL/GenBank/DDBJ whole genome shotgun (WGS) entry which is preliminary data.</text>
</comment>
<dbReference type="PROSITE" id="PS50092">
    <property type="entry name" value="TSP1"/>
    <property type="match status" value="1"/>
</dbReference>
<dbReference type="PANTHER" id="PTHR11348">
    <property type="entry name" value="CONNECTIVE TISSUE GROWTH FACTOR-RELATED"/>
    <property type="match status" value="1"/>
</dbReference>
<dbReference type="InterPro" id="IPR000884">
    <property type="entry name" value="TSP1_rpt"/>
</dbReference>
<feature type="domain" description="CTCK" evidence="4">
    <location>
        <begin position="94"/>
        <end position="170"/>
    </location>
</feature>
<sequence length="171" mass="19484">MVHCDTQERSGWPIVIHRREADSKDTRDAAVSRGCVREVTEWSACSKTCDVGTSHRMSNNNEACLSRIEYRVCYIRPCGNYDWSQMHAYQLDQCYDGGATYQLMQPRHLVFGNCYSLSTYYFRFCGSCPNQCCYPVSGSTASVPVICNNSYTTSVKMFIIEKCKCDYECPA</sequence>
<evidence type="ECO:0000313" key="6">
    <source>
        <dbReference type="Proteomes" id="UP001209878"/>
    </source>
</evidence>
<dbReference type="GO" id="GO:0007155">
    <property type="term" value="P:cell adhesion"/>
    <property type="evidence" value="ECO:0007669"/>
    <property type="project" value="TreeGrafter"/>
</dbReference>
<dbReference type="GO" id="GO:0005178">
    <property type="term" value="F:integrin binding"/>
    <property type="evidence" value="ECO:0007669"/>
    <property type="project" value="TreeGrafter"/>
</dbReference>
<name>A0AAD9L6W2_RIDPI</name>
<dbReference type="GO" id="GO:0008201">
    <property type="term" value="F:heparin binding"/>
    <property type="evidence" value="ECO:0007669"/>
    <property type="project" value="TreeGrafter"/>
</dbReference>
<dbReference type="SMART" id="SM00209">
    <property type="entry name" value="TSP1"/>
    <property type="match status" value="1"/>
</dbReference>
<accession>A0AAD9L6W2</accession>
<keyword evidence="1" id="KW-0732">Signal</keyword>
<evidence type="ECO:0000259" key="4">
    <source>
        <dbReference type="PROSITE" id="PS01225"/>
    </source>
</evidence>
<keyword evidence="2" id="KW-1015">Disulfide bond</keyword>
<dbReference type="InterPro" id="IPR036383">
    <property type="entry name" value="TSP1_rpt_sf"/>
</dbReference>
<dbReference type="SMART" id="SM00041">
    <property type="entry name" value="CT"/>
    <property type="match status" value="1"/>
</dbReference>
<dbReference type="GO" id="GO:0007165">
    <property type="term" value="P:signal transduction"/>
    <property type="evidence" value="ECO:0007669"/>
    <property type="project" value="InterPro"/>
</dbReference>
<dbReference type="Pfam" id="PF19035">
    <property type="entry name" value="TSP1_CCN"/>
    <property type="match status" value="1"/>
</dbReference>
<keyword evidence="6" id="KW-1185">Reference proteome</keyword>
<dbReference type="InterPro" id="IPR006207">
    <property type="entry name" value="Cys_knot_C"/>
</dbReference>
<dbReference type="Gene3D" id="2.20.100.10">
    <property type="entry name" value="Thrombospondin type-1 (TSP1) repeat"/>
    <property type="match status" value="1"/>
</dbReference>
<evidence type="ECO:0000313" key="5">
    <source>
        <dbReference type="EMBL" id="KAK2183435.1"/>
    </source>
</evidence>
<dbReference type="AlphaFoldDB" id="A0AAD9L6W2"/>
<reference evidence="5" key="1">
    <citation type="journal article" date="2023" name="Mol. Biol. Evol.">
        <title>Third-Generation Sequencing Reveals the Adaptive Role of the Epigenome in Three Deep-Sea Polychaetes.</title>
        <authorList>
            <person name="Perez M."/>
            <person name="Aroh O."/>
            <person name="Sun Y."/>
            <person name="Lan Y."/>
            <person name="Juniper S.K."/>
            <person name="Young C.R."/>
            <person name="Angers B."/>
            <person name="Qian P.Y."/>
        </authorList>
    </citation>
    <scope>NUCLEOTIDE SEQUENCE</scope>
    <source>
        <strain evidence="5">R07B-5</strain>
    </source>
</reference>
<dbReference type="PROSITE" id="PS01225">
    <property type="entry name" value="CTCK_2"/>
    <property type="match status" value="1"/>
</dbReference>
<comment type="caution">
    <text evidence="3">Lacks conserved residue(s) required for the propagation of feature annotation.</text>
</comment>
<dbReference type="EMBL" id="JAODUO010000311">
    <property type="protein sequence ID" value="KAK2183435.1"/>
    <property type="molecule type" value="Genomic_DNA"/>
</dbReference>
<evidence type="ECO:0000256" key="1">
    <source>
        <dbReference type="ARBA" id="ARBA00022729"/>
    </source>
</evidence>
<dbReference type="SUPFAM" id="SSF82895">
    <property type="entry name" value="TSP-1 type 1 repeat"/>
    <property type="match status" value="1"/>
</dbReference>
<proteinExistence type="predicted"/>
<dbReference type="GO" id="GO:0045597">
    <property type="term" value="P:positive regulation of cell differentiation"/>
    <property type="evidence" value="ECO:0007669"/>
    <property type="project" value="TreeGrafter"/>
</dbReference>
<protein>
    <recommendedName>
        <fullName evidence="4">CTCK domain-containing protein</fullName>
    </recommendedName>
</protein>
<evidence type="ECO:0000256" key="3">
    <source>
        <dbReference type="PROSITE-ProRule" id="PRU00039"/>
    </source>
</evidence>
<dbReference type="InterPro" id="IPR050941">
    <property type="entry name" value="CCN"/>
</dbReference>
<dbReference type="GO" id="GO:0005615">
    <property type="term" value="C:extracellular space"/>
    <property type="evidence" value="ECO:0007669"/>
    <property type="project" value="TreeGrafter"/>
</dbReference>
<dbReference type="PANTHER" id="PTHR11348:SF17">
    <property type="entry name" value="CCN"/>
    <property type="match status" value="1"/>
</dbReference>